<dbReference type="AlphaFoldDB" id="A0AAF0ZG85"/>
<dbReference type="Proteomes" id="UP001234989">
    <property type="component" value="Chromosome 7"/>
</dbReference>
<gene>
    <name evidence="1" type="ORF">MTR67_031505</name>
</gene>
<keyword evidence="2" id="KW-1185">Reference proteome</keyword>
<evidence type="ECO:0000313" key="1">
    <source>
        <dbReference type="EMBL" id="WMV38120.1"/>
    </source>
</evidence>
<name>A0AAF0ZG85_SOLVR</name>
<reference evidence="1" key="1">
    <citation type="submission" date="2023-08" db="EMBL/GenBank/DDBJ databases">
        <title>A de novo genome assembly of Solanum verrucosum Schlechtendal, a Mexican diploid species geographically isolated from the other diploid A-genome species in potato relatives.</title>
        <authorList>
            <person name="Hosaka K."/>
        </authorList>
    </citation>
    <scope>NUCLEOTIDE SEQUENCE</scope>
    <source>
        <tissue evidence="1">Young leaves</tissue>
    </source>
</reference>
<proteinExistence type="predicted"/>
<sequence length="257" mass="28438">MGIGGSNGRPANKPLDVSIYIKLLVIKNVNSGGSERTTMALVVPTTSPSTLFWTLRLEFQKTPLDSEDNFRSRTRFTIGGKLREAFPKEVVETPCRGRGRALARGIGRAQGLTQVRGCGRGSDGKRLVGPIVEGDHLPRVGVQGALLVGLSGKVLVVRTFVRLAFFRAQRLVDKRCFFYLDFMWDTSVEPPSMESIEVVQEFADVFPTDLLGVPPDRYNYFSINLESYTDAYLPPFIILHGPNEVEEIEGGVQDSIE</sequence>
<organism evidence="1 2">
    <name type="scientific">Solanum verrucosum</name>
    <dbReference type="NCBI Taxonomy" id="315347"/>
    <lineage>
        <taxon>Eukaryota</taxon>
        <taxon>Viridiplantae</taxon>
        <taxon>Streptophyta</taxon>
        <taxon>Embryophyta</taxon>
        <taxon>Tracheophyta</taxon>
        <taxon>Spermatophyta</taxon>
        <taxon>Magnoliopsida</taxon>
        <taxon>eudicotyledons</taxon>
        <taxon>Gunneridae</taxon>
        <taxon>Pentapetalae</taxon>
        <taxon>asterids</taxon>
        <taxon>lamiids</taxon>
        <taxon>Solanales</taxon>
        <taxon>Solanaceae</taxon>
        <taxon>Solanoideae</taxon>
        <taxon>Solaneae</taxon>
        <taxon>Solanum</taxon>
    </lineage>
</organism>
<accession>A0AAF0ZG85</accession>
<dbReference type="EMBL" id="CP133618">
    <property type="protein sequence ID" value="WMV38120.1"/>
    <property type="molecule type" value="Genomic_DNA"/>
</dbReference>
<evidence type="ECO:0000313" key="2">
    <source>
        <dbReference type="Proteomes" id="UP001234989"/>
    </source>
</evidence>
<protein>
    <submittedName>
        <fullName evidence="1">Uncharacterized protein</fullName>
    </submittedName>
</protein>